<evidence type="ECO:0000313" key="1">
    <source>
        <dbReference type="EMBL" id="CAB1431316.1"/>
    </source>
</evidence>
<dbReference type="Proteomes" id="UP001153269">
    <property type="component" value="Unassembled WGS sequence"/>
</dbReference>
<gene>
    <name evidence="1" type="ORF">PLEPLA_LOCUS19361</name>
</gene>
<dbReference type="EMBL" id="CADEAL010001333">
    <property type="protein sequence ID" value="CAB1431316.1"/>
    <property type="molecule type" value="Genomic_DNA"/>
</dbReference>
<protein>
    <submittedName>
        <fullName evidence="1">Uncharacterized protein</fullName>
    </submittedName>
</protein>
<proteinExistence type="predicted"/>
<accession>A0A9N7UI43</accession>
<keyword evidence="2" id="KW-1185">Reference proteome</keyword>
<name>A0A9N7UI43_PLEPL</name>
<reference evidence="1" key="1">
    <citation type="submission" date="2020-03" db="EMBL/GenBank/DDBJ databases">
        <authorList>
            <person name="Weist P."/>
        </authorList>
    </citation>
    <scope>NUCLEOTIDE SEQUENCE</scope>
</reference>
<organism evidence="1 2">
    <name type="scientific">Pleuronectes platessa</name>
    <name type="common">European plaice</name>
    <dbReference type="NCBI Taxonomy" id="8262"/>
    <lineage>
        <taxon>Eukaryota</taxon>
        <taxon>Metazoa</taxon>
        <taxon>Chordata</taxon>
        <taxon>Craniata</taxon>
        <taxon>Vertebrata</taxon>
        <taxon>Euteleostomi</taxon>
        <taxon>Actinopterygii</taxon>
        <taxon>Neopterygii</taxon>
        <taxon>Teleostei</taxon>
        <taxon>Neoteleostei</taxon>
        <taxon>Acanthomorphata</taxon>
        <taxon>Carangaria</taxon>
        <taxon>Pleuronectiformes</taxon>
        <taxon>Pleuronectoidei</taxon>
        <taxon>Pleuronectidae</taxon>
        <taxon>Pleuronectes</taxon>
    </lineage>
</organism>
<evidence type="ECO:0000313" key="2">
    <source>
        <dbReference type="Proteomes" id="UP001153269"/>
    </source>
</evidence>
<sequence length="105" mass="11948">MWNQGAALWISPLERSWIAGTTYREEQTLTSDERTSRLKSRIDCVDVRVMPSSELEDGHVTASQCSTLRNLQHCGSSSRPENDCHTFRVARSMRTKGADSYIWVV</sequence>
<dbReference type="AlphaFoldDB" id="A0A9N7UI43"/>
<comment type="caution">
    <text evidence="1">The sequence shown here is derived from an EMBL/GenBank/DDBJ whole genome shotgun (WGS) entry which is preliminary data.</text>
</comment>